<sequence length="102" mass="11021">MAAKGGPIDFSALQAGAKNLKETTVAPRKAEGKGGDELDDKTIASLVSLYDKYNGSLDDIFDELGENPSKAKKYPPRDAEDFAQRYYAGAFTYVDPARAQAK</sequence>
<name>A0A7S2SCV1_9STRA</name>
<accession>A0A7S2SCV1</accession>
<organism evidence="1">
    <name type="scientific">Rhizochromulina marina</name>
    <dbReference type="NCBI Taxonomy" id="1034831"/>
    <lineage>
        <taxon>Eukaryota</taxon>
        <taxon>Sar</taxon>
        <taxon>Stramenopiles</taxon>
        <taxon>Ochrophyta</taxon>
        <taxon>Dictyochophyceae</taxon>
        <taxon>Rhizochromulinales</taxon>
        <taxon>Rhizochromulina</taxon>
    </lineage>
</organism>
<proteinExistence type="predicted"/>
<dbReference type="AlphaFoldDB" id="A0A7S2SCV1"/>
<dbReference type="EMBL" id="HBHJ01020450">
    <property type="protein sequence ID" value="CAD9696477.1"/>
    <property type="molecule type" value="Transcribed_RNA"/>
</dbReference>
<gene>
    <name evidence="1" type="ORF">RMAR1173_LOCUS13541</name>
</gene>
<protein>
    <submittedName>
        <fullName evidence="1">Uncharacterized protein</fullName>
    </submittedName>
</protein>
<evidence type="ECO:0000313" key="1">
    <source>
        <dbReference type="EMBL" id="CAD9696477.1"/>
    </source>
</evidence>
<reference evidence="1" key="1">
    <citation type="submission" date="2021-01" db="EMBL/GenBank/DDBJ databases">
        <authorList>
            <person name="Corre E."/>
            <person name="Pelletier E."/>
            <person name="Niang G."/>
            <person name="Scheremetjew M."/>
            <person name="Finn R."/>
            <person name="Kale V."/>
            <person name="Holt S."/>
            <person name="Cochrane G."/>
            <person name="Meng A."/>
            <person name="Brown T."/>
            <person name="Cohen L."/>
        </authorList>
    </citation>
    <scope>NUCLEOTIDE SEQUENCE</scope>
    <source>
        <strain evidence="1">CCMP1243</strain>
    </source>
</reference>